<keyword evidence="2" id="KW-1185">Reference proteome</keyword>
<dbReference type="EMBL" id="CP140009">
    <property type="protein sequence ID" value="WQD73892.1"/>
    <property type="molecule type" value="Genomic_DNA"/>
</dbReference>
<dbReference type="Proteomes" id="UP001325023">
    <property type="component" value="Chromosome"/>
</dbReference>
<accession>A0ACD4XY83</accession>
<organism evidence="1 2">
    <name type="scientific">Pseudomonas fluorescens</name>
    <dbReference type="NCBI Taxonomy" id="294"/>
    <lineage>
        <taxon>Bacteria</taxon>
        <taxon>Pseudomonadati</taxon>
        <taxon>Pseudomonadota</taxon>
        <taxon>Gammaproteobacteria</taxon>
        <taxon>Pseudomonadales</taxon>
        <taxon>Pseudomonadaceae</taxon>
        <taxon>Pseudomonas</taxon>
    </lineage>
</organism>
<gene>
    <name evidence="1" type="ORF">U0037_07980</name>
</gene>
<protein>
    <submittedName>
        <fullName evidence="1">Uncharacterized protein</fullName>
    </submittedName>
</protein>
<evidence type="ECO:0000313" key="1">
    <source>
        <dbReference type="EMBL" id="WQD73892.1"/>
    </source>
</evidence>
<sequence length="351" mass="39707">MKATSKPLVTLTRKNAVTTDDIWKNDPDTIRNFLNVRHEYEQLCAEVEYILKKKISHEGIETSFIGSRAKSLNSFLEKLQRKSYGNPLKDLTDLAGARVVCLYSGDLEKVEKIIRAEFTIVETVNKLAELEVNQFGYGALHFIVKLGKSSSGARYDDLKNFACEIQVRTVVQDAWAIIQHHMAYKKESQIPSKLLRKLNGLAGLFETVDDQFESIRDQRDTYLHSVRESSSKPKEFLDNELNIDSFVEYLKWAFPEQDPGGAVVGVVVDALKSLNYKKLQDLHDLIESTKEVTKSVISDFGNTIFRDENGLPQSNLDAAVALAVKSPEGQNAIPWGAQWLEVIKKYQLFSD</sequence>
<evidence type="ECO:0000313" key="2">
    <source>
        <dbReference type="Proteomes" id="UP001325023"/>
    </source>
</evidence>
<reference evidence="1" key="1">
    <citation type="submission" date="2023-12" db="EMBL/GenBank/DDBJ databases">
        <title>Genome sequencing and assembly of bacterial species from a model synthetic community.</title>
        <authorList>
            <person name="Hogle S.L."/>
        </authorList>
    </citation>
    <scope>NUCLEOTIDE SEQUENCE</scope>
    <source>
        <strain evidence="1">SBW25</strain>
    </source>
</reference>
<name>A0ACD4XY83_PSEFL</name>
<proteinExistence type="predicted"/>